<protein>
    <submittedName>
        <fullName evidence="2">Uncharacterized protein</fullName>
    </submittedName>
</protein>
<dbReference type="Proteomes" id="UP000886998">
    <property type="component" value="Unassembled WGS sequence"/>
</dbReference>
<evidence type="ECO:0000313" key="2">
    <source>
        <dbReference type="EMBL" id="GFY48979.1"/>
    </source>
</evidence>
<gene>
    <name evidence="2" type="ORF">TNIN_369611</name>
</gene>
<feature type="region of interest" description="Disordered" evidence="1">
    <location>
        <begin position="63"/>
        <end position="96"/>
    </location>
</feature>
<accession>A0A8X7C116</accession>
<reference evidence="2" key="1">
    <citation type="submission" date="2020-08" db="EMBL/GenBank/DDBJ databases">
        <title>Multicomponent nature underlies the extraordinary mechanical properties of spider dragline silk.</title>
        <authorList>
            <person name="Kono N."/>
            <person name="Nakamura H."/>
            <person name="Mori M."/>
            <person name="Yoshida Y."/>
            <person name="Ohtoshi R."/>
            <person name="Malay A.D."/>
            <person name="Moran D.A.P."/>
            <person name="Tomita M."/>
            <person name="Numata K."/>
            <person name="Arakawa K."/>
        </authorList>
    </citation>
    <scope>NUCLEOTIDE SEQUENCE</scope>
</reference>
<keyword evidence="3" id="KW-1185">Reference proteome</keyword>
<name>A0A8X7C116_9ARAC</name>
<organism evidence="2 3">
    <name type="scientific">Trichonephila inaurata madagascariensis</name>
    <dbReference type="NCBI Taxonomy" id="2747483"/>
    <lineage>
        <taxon>Eukaryota</taxon>
        <taxon>Metazoa</taxon>
        <taxon>Ecdysozoa</taxon>
        <taxon>Arthropoda</taxon>
        <taxon>Chelicerata</taxon>
        <taxon>Arachnida</taxon>
        <taxon>Araneae</taxon>
        <taxon>Araneomorphae</taxon>
        <taxon>Entelegynae</taxon>
        <taxon>Araneoidea</taxon>
        <taxon>Nephilidae</taxon>
        <taxon>Trichonephila</taxon>
        <taxon>Trichonephila inaurata</taxon>
    </lineage>
</organism>
<evidence type="ECO:0000256" key="1">
    <source>
        <dbReference type="SAM" id="MobiDB-lite"/>
    </source>
</evidence>
<comment type="caution">
    <text evidence="2">The sequence shown here is derived from an EMBL/GenBank/DDBJ whole genome shotgun (WGS) entry which is preliminary data.</text>
</comment>
<dbReference type="AlphaFoldDB" id="A0A8X7C116"/>
<proteinExistence type="predicted"/>
<sequence length="108" mass="12148">MQKGGEASGAEVFFVDLFHEGRKGLADDLVGSRSQLLVHLHPGLPRMHGLLFLRDMFLPMAEGPAHAQQQQQRAPGRKHSLHTYRDPGRFRSIQNNSPAIFYKDLTQS</sequence>
<evidence type="ECO:0000313" key="3">
    <source>
        <dbReference type="Proteomes" id="UP000886998"/>
    </source>
</evidence>
<dbReference type="EMBL" id="BMAV01006737">
    <property type="protein sequence ID" value="GFY48979.1"/>
    <property type="molecule type" value="Genomic_DNA"/>
</dbReference>